<feature type="transmembrane region" description="Helical" evidence="6">
    <location>
        <begin position="161"/>
        <end position="182"/>
    </location>
</feature>
<keyword evidence="4 6" id="KW-0472">Membrane</keyword>
<accession>A0A9P1GZY8</accession>
<dbReference type="Pfam" id="PF02535">
    <property type="entry name" value="Zip"/>
    <property type="match status" value="1"/>
</dbReference>
<feature type="transmembrane region" description="Helical" evidence="6">
    <location>
        <begin position="460"/>
        <end position="480"/>
    </location>
</feature>
<dbReference type="PANTHER" id="PTHR11040">
    <property type="entry name" value="ZINC/IRON TRANSPORTER"/>
    <property type="match status" value="1"/>
</dbReference>
<dbReference type="InterPro" id="IPR003689">
    <property type="entry name" value="ZIP"/>
</dbReference>
<dbReference type="GO" id="GO:0005886">
    <property type="term" value="C:plasma membrane"/>
    <property type="evidence" value="ECO:0007669"/>
    <property type="project" value="TreeGrafter"/>
</dbReference>
<feature type="transmembrane region" description="Helical" evidence="6">
    <location>
        <begin position="202"/>
        <end position="224"/>
    </location>
</feature>
<keyword evidence="2 6" id="KW-0812">Transmembrane</keyword>
<evidence type="ECO:0000256" key="2">
    <source>
        <dbReference type="ARBA" id="ARBA00022692"/>
    </source>
</evidence>
<gene>
    <name evidence="7" type="ORF">PPNO1_LOCUS3117</name>
</gene>
<dbReference type="EMBL" id="CALLCH030000008">
    <property type="protein sequence ID" value="CAI4213370.1"/>
    <property type="molecule type" value="Genomic_DNA"/>
</dbReference>
<evidence type="ECO:0000313" key="8">
    <source>
        <dbReference type="Proteomes" id="UP000838763"/>
    </source>
</evidence>
<evidence type="ECO:0000256" key="4">
    <source>
        <dbReference type="ARBA" id="ARBA00023136"/>
    </source>
</evidence>
<evidence type="ECO:0000256" key="6">
    <source>
        <dbReference type="SAM" id="Phobius"/>
    </source>
</evidence>
<evidence type="ECO:0000256" key="3">
    <source>
        <dbReference type="ARBA" id="ARBA00022989"/>
    </source>
</evidence>
<keyword evidence="3 6" id="KW-1133">Transmembrane helix</keyword>
<dbReference type="PANTHER" id="PTHR11040:SF55">
    <property type="entry name" value="MEMBRANE ZINC ION TRANSPORTER, PUTATIVE (AFU_ORTHOLOGUE AFUA_6G00470)-RELATED"/>
    <property type="match status" value="1"/>
</dbReference>
<feature type="transmembrane region" description="Helical" evidence="6">
    <location>
        <begin position="352"/>
        <end position="375"/>
    </location>
</feature>
<sequence length="481" mass="51631">MNRPSRTEDDLLHPTWNQNPPFLAPDLTTCEDLNGIANSRMLKKASAATAAAFGLLDRPGSLTDTDKESDGRLVVDLRPPRPVPRGRSSSTVPQAPTTKATLSLRALSRRDECENGGVSPEDYNVPLHVGALLIVMFVSSLACGFPMIARRFPVLRIPEGFFFAVRHFGTGVLIATAFIHLLPTAFISLGNPCLSAFWVQDYPAMPGAIALGGVFFVIIIEMLLTSPSRHHSHCGPPLPSSGPRGPATPLYPRQRLELLPRRDPTPPPHPAAAAAPGETLGARDRTSPAADKAVQVRSPDSASLEIASAAHMLSHEQRLKKEVLQCVLLEIGILFHSVFIGMALSVSVGKDFIVLLIAIAFHQAFEGLALGSRIADIDWADNPYRPWLMALAYGVTTPIGQAIGLATHHLYNPGSAFGLVLVGTMNAISSGLLIYASLVELLAVDFLSDESWEVLRGKKRVIACVIVFAGAFMMGLVGAWA</sequence>
<name>A0A9P1GZY8_9PEZI</name>
<reference evidence="7" key="1">
    <citation type="submission" date="2022-11" db="EMBL/GenBank/DDBJ databases">
        <authorList>
            <person name="Scott C."/>
            <person name="Bruce N."/>
        </authorList>
    </citation>
    <scope>NUCLEOTIDE SEQUENCE</scope>
</reference>
<comment type="subcellular location">
    <subcellularLocation>
        <location evidence="1">Membrane</location>
        <topology evidence="1">Multi-pass membrane protein</topology>
    </subcellularLocation>
</comment>
<feature type="transmembrane region" description="Helical" evidence="6">
    <location>
        <begin position="327"/>
        <end position="346"/>
    </location>
</feature>
<comment type="caution">
    <text evidence="7">The sequence shown here is derived from an EMBL/GenBank/DDBJ whole genome shotgun (WGS) entry which is preliminary data.</text>
</comment>
<protein>
    <submittedName>
        <fullName evidence="7">Uncharacterized protein</fullName>
    </submittedName>
</protein>
<dbReference type="Proteomes" id="UP000838763">
    <property type="component" value="Unassembled WGS sequence"/>
</dbReference>
<feature type="transmembrane region" description="Helical" evidence="6">
    <location>
        <begin position="127"/>
        <end position="149"/>
    </location>
</feature>
<feature type="region of interest" description="Disordered" evidence="5">
    <location>
        <begin position="259"/>
        <end position="297"/>
    </location>
</feature>
<organism evidence="7 8">
    <name type="scientific">Parascedosporium putredinis</name>
    <dbReference type="NCBI Taxonomy" id="1442378"/>
    <lineage>
        <taxon>Eukaryota</taxon>
        <taxon>Fungi</taxon>
        <taxon>Dikarya</taxon>
        <taxon>Ascomycota</taxon>
        <taxon>Pezizomycotina</taxon>
        <taxon>Sordariomycetes</taxon>
        <taxon>Hypocreomycetidae</taxon>
        <taxon>Microascales</taxon>
        <taxon>Microascaceae</taxon>
        <taxon>Parascedosporium</taxon>
    </lineage>
</organism>
<feature type="compositionally biased region" description="Low complexity" evidence="5">
    <location>
        <begin position="271"/>
        <end position="280"/>
    </location>
</feature>
<evidence type="ECO:0000256" key="1">
    <source>
        <dbReference type="ARBA" id="ARBA00004141"/>
    </source>
</evidence>
<feature type="transmembrane region" description="Helical" evidence="6">
    <location>
        <begin position="387"/>
        <end position="407"/>
    </location>
</feature>
<dbReference type="OrthoDB" id="448280at2759"/>
<evidence type="ECO:0000313" key="7">
    <source>
        <dbReference type="EMBL" id="CAI4213370.1"/>
    </source>
</evidence>
<evidence type="ECO:0000256" key="5">
    <source>
        <dbReference type="SAM" id="MobiDB-lite"/>
    </source>
</evidence>
<dbReference type="GO" id="GO:0005385">
    <property type="term" value="F:zinc ion transmembrane transporter activity"/>
    <property type="evidence" value="ECO:0007669"/>
    <property type="project" value="TreeGrafter"/>
</dbReference>
<feature type="transmembrane region" description="Helical" evidence="6">
    <location>
        <begin position="427"/>
        <end position="448"/>
    </location>
</feature>
<keyword evidence="8" id="KW-1185">Reference proteome</keyword>
<proteinExistence type="predicted"/>
<dbReference type="AlphaFoldDB" id="A0A9P1GZY8"/>